<dbReference type="AlphaFoldDB" id="A0A843UDL8"/>
<sequence>MAKVEVMYDVVVDGDLGWRTPELAVQSPFPIEEKPGKDHRSKKGNRNHQPSRIHQSVACRQMQLLYHHRSFILVKTASSSRGLGKPPSPCSRVQKLLLEPSRRAIDQSLSPAAVSKSPPSPHSIQDRLTFFGIRDPATPLSTVMMVTRMKSMDPADRRYLEEDDTPVMKTIKGATMGLAAGTIWGTVVATWYDVPRVERSVALPGLIRTVKLMGTHGLTFAAIGGIYIGVEQLLQKYRMKRDFYNGAAGAFVAGATVLGLKGQIPTLVHVSSDFVEILQMANGVLLEVDSFLRQVILGEEDSEGMERRDLGEKLEKSRELWNNSKSSGKVFEVGDLSEDFVTYCESWRRRSVAVTLTK</sequence>
<keyword evidence="3 6" id="KW-1133">Transmembrane helix</keyword>
<dbReference type="GO" id="GO:0045039">
    <property type="term" value="P:protein insertion into mitochondrial inner membrane"/>
    <property type="evidence" value="ECO:0007669"/>
    <property type="project" value="InterPro"/>
</dbReference>
<dbReference type="GO" id="GO:0009507">
    <property type="term" value="C:chloroplast"/>
    <property type="evidence" value="ECO:0007669"/>
    <property type="project" value="TreeGrafter"/>
</dbReference>
<feature type="region of interest" description="Disordered" evidence="5">
    <location>
        <begin position="29"/>
        <end position="53"/>
    </location>
</feature>
<organism evidence="7 8">
    <name type="scientific">Colocasia esculenta</name>
    <name type="common">Wild taro</name>
    <name type="synonym">Arum esculentum</name>
    <dbReference type="NCBI Taxonomy" id="4460"/>
    <lineage>
        <taxon>Eukaryota</taxon>
        <taxon>Viridiplantae</taxon>
        <taxon>Streptophyta</taxon>
        <taxon>Embryophyta</taxon>
        <taxon>Tracheophyta</taxon>
        <taxon>Spermatophyta</taxon>
        <taxon>Magnoliopsida</taxon>
        <taxon>Liliopsida</taxon>
        <taxon>Araceae</taxon>
        <taxon>Aroideae</taxon>
        <taxon>Colocasieae</taxon>
        <taxon>Colocasia</taxon>
    </lineage>
</organism>
<evidence type="ECO:0000313" key="8">
    <source>
        <dbReference type="Proteomes" id="UP000652761"/>
    </source>
</evidence>
<protein>
    <submittedName>
        <fullName evidence="7">Uncharacterized protein</fullName>
    </submittedName>
</protein>
<feature type="transmembrane region" description="Helical" evidence="6">
    <location>
        <begin position="212"/>
        <end position="230"/>
    </location>
</feature>
<comment type="caution">
    <text evidence="7">The sequence shown here is derived from an EMBL/GenBank/DDBJ whole genome shotgun (WGS) entry which is preliminary data.</text>
</comment>
<name>A0A843UDL8_COLES</name>
<keyword evidence="8" id="KW-1185">Reference proteome</keyword>
<dbReference type="EMBL" id="NMUH01000571">
    <property type="protein sequence ID" value="MQL81511.1"/>
    <property type="molecule type" value="Genomic_DNA"/>
</dbReference>
<dbReference type="PANTHER" id="PTHR14110:SF18">
    <property type="entry name" value="OUTER ENVELOPE PORE PROTEIN 16-3, CHLOROPLASTIC_MITOCHONDRIAL"/>
    <property type="match status" value="1"/>
</dbReference>
<dbReference type="GO" id="GO:0042721">
    <property type="term" value="C:TIM22 mitochondrial import inner membrane insertion complex"/>
    <property type="evidence" value="ECO:0007669"/>
    <property type="project" value="InterPro"/>
</dbReference>
<proteinExistence type="predicted"/>
<feature type="transmembrane region" description="Helical" evidence="6">
    <location>
        <begin position="174"/>
        <end position="192"/>
    </location>
</feature>
<evidence type="ECO:0000256" key="4">
    <source>
        <dbReference type="ARBA" id="ARBA00023136"/>
    </source>
</evidence>
<evidence type="ECO:0000256" key="3">
    <source>
        <dbReference type="ARBA" id="ARBA00022989"/>
    </source>
</evidence>
<evidence type="ECO:0000256" key="6">
    <source>
        <dbReference type="SAM" id="Phobius"/>
    </source>
</evidence>
<evidence type="ECO:0000256" key="2">
    <source>
        <dbReference type="ARBA" id="ARBA00022692"/>
    </source>
</evidence>
<dbReference type="Proteomes" id="UP000652761">
    <property type="component" value="Unassembled WGS sequence"/>
</dbReference>
<feature type="compositionally biased region" description="Basic residues" evidence="5">
    <location>
        <begin position="39"/>
        <end position="51"/>
    </location>
</feature>
<accession>A0A843UDL8</accession>
<dbReference type="PANTHER" id="PTHR14110">
    <property type="entry name" value="MITOCHONDRIAL IMPORT INNER MEMBRANE TRANSLOCASE SUBUNIT TIM22"/>
    <property type="match status" value="1"/>
</dbReference>
<dbReference type="OrthoDB" id="1913277at2759"/>
<dbReference type="Pfam" id="PF02466">
    <property type="entry name" value="Tim17"/>
    <property type="match status" value="1"/>
</dbReference>
<gene>
    <name evidence="7" type="ORF">Taro_013973</name>
</gene>
<evidence type="ECO:0000256" key="5">
    <source>
        <dbReference type="SAM" id="MobiDB-lite"/>
    </source>
</evidence>
<dbReference type="InterPro" id="IPR039175">
    <property type="entry name" value="TIM22"/>
</dbReference>
<comment type="subcellular location">
    <subcellularLocation>
        <location evidence="1">Membrane</location>
        <topology evidence="1">Multi-pass membrane protein</topology>
    </subcellularLocation>
</comment>
<evidence type="ECO:0000256" key="1">
    <source>
        <dbReference type="ARBA" id="ARBA00004141"/>
    </source>
</evidence>
<keyword evidence="4 6" id="KW-0472">Membrane</keyword>
<evidence type="ECO:0000313" key="7">
    <source>
        <dbReference type="EMBL" id="MQL81511.1"/>
    </source>
</evidence>
<keyword evidence="2 6" id="KW-0812">Transmembrane</keyword>
<reference evidence="7" key="1">
    <citation type="submission" date="2017-07" db="EMBL/GenBank/DDBJ databases">
        <title>Taro Niue Genome Assembly and Annotation.</title>
        <authorList>
            <person name="Atibalentja N."/>
            <person name="Keating K."/>
            <person name="Fields C.J."/>
        </authorList>
    </citation>
    <scope>NUCLEOTIDE SEQUENCE</scope>
    <source>
        <strain evidence="7">Niue_2</strain>
        <tissue evidence="7">Leaf</tissue>
    </source>
</reference>